<dbReference type="PROSITE" id="PS50127">
    <property type="entry name" value="UBC_2"/>
    <property type="match status" value="1"/>
</dbReference>
<proteinExistence type="predicted"/>
<dbReference type="OMA" id="ALSECEW"/>
<dbReference type="AlphaFoldDB" id="G0MYL6"/>
<dbReference type="OrthoDB" id="283577at2759"/>
<dbReference type="FunCoup" id="G0MYL6">
    <property type="interactions" value="1520"/>
</dbReference>
<dbReference type="Pfam" id="PF00627">
    <property type="entry name" value="UBA"/>
    <property type="match status" value="1"/>
</dbReference>
<evidence type="ECO:0000313" key="4">
    <source>
        <dbReference type="Proteomes" id="UP000008068"/>
    </source>
</evidence>
<dbReference type="EMBL" id="GL379820">
    <property type="protein sequence ID" value="EGT47491.1"/>
    <property type="molecule type" value="Genomic_DNA"/>
</dbReference>
<dbReference type="CDD" id="cd14306">
    <property type="entry name" value="UBA_VP13D"/>
    <property type="match status" value="1"/>
</dbReference>
<gene>
    <name evidence="3" type="primary">Cbn-ubc-22</name>
    <name evidence="3" type="ORF">CAEBREN_24094</name>
</gene>
<dbReference type="InterPro" id="IPR016135">
    <property type="entry name" value="UBQ-conjugating_enzyme/RWD"/>
</dbReference>
<dbReference type="InterPro" id="IPR041969">
    <property type="entry name" value="VP13D_UBA"/>
</dbReference>
<dbReference type="STRING" id="135651.G0MYL6"/>
<evidence type="ECO:0000313" key="3">
    <source>
        <dbReference type="EMBL" id="EGT47491.1"/>
    </source>
</evidence>
<dbReference type="HOGENOM" id="CLU_1338604_0_0_1"/>
<protein>
    <submittedName>
        <fullName evidence="3">CBN-UBC-22 protein</fullName>
    </submittedName>
</protein>
<dbReference type="InterPro" id="IPR000608">
    <property type="entry name" value="UBC"/>
</dbReference>
<dbReference type="Proteomes" id="UP000008068">
    <property type="component" value="Unassembled WGS sequence"/>
</dbReference>
<accession>G0MYL6</accession>
<evidence type="ECO:0000259" key="2">
    <source>
        <dbReference type="PROSITE" id="PS50127"/>
    </source>
</evidence>
<organism evidence="4">
    <name type="scientific">Caenorhabditis brenneri</name>
    <name type="common">Nematode worm</name>
    <dbReference type="NCBI Taxonomy" id="135651"/>
    <lineage>
        <taxon>Eukaryota</taxon>
        <taxon>Metazoa</taxon>
        <taxon>Ecdysozoa</taxon>
        <taxon>Nematoda</taxon>
        <taxon>Chromadorea</taxon>
        <taxon>Rhabditida</taxon>
        <taxon>Rhabditina</taxon>
        <taxon>Rhabditomorpha</taxon>
        <taxon>Rhabditoidea</taxon>
        <taxon>Rhabditidae</taxon>
        <taxon>Peloderinae</taxon>
        <taxon>Caenorhabditis</taxon>
    </lineage>
</organism>
<feature type="domain" description="UBA" evidence="1">
    <location>
        <begin position="147"/>
        <end position="186"/>
    </location>
</feature>
<dbReference type="InterPro" id="IPR050113">
    <property type="entry name" value="Ub_conjugating_enzyme"/>
</dbReference>
<evidence type="ECO:0000259" key="1">
    <source>
        <dbReference type="PROSITE" id="PS50030"/>
    </source>
</evidence>
<name>G0MYL6_CAEBE</name>
<dbReference type="GO" id="GO:0032446">
    <property type="term" value="P:protein modification by small protein conjugation"/>
    <property type="evidence" value="ECO:0007669"/>
    <property type="project" value="UniProtKB-ARBA"/>
</dbReference>
<dbReference type="PROSITE" id="PS50030">
    <property type="entry name" value="UBA"/>
    <property type="match status" value="1"/>
</dbReference>
<dbReference type="PANTHER" id="PTHR24067">
    <property type="entry name" value="UBIQUITIN-CONJUGATING ENZYME E2"/>
    <property type="match status" value="1"/>
</dbReference>
<dbReference type="SUPFAM" id="SSF46934">
    <property type="entry name" value="UBA-like"/>
    <property type="match status" value="1"/>
</dbReference>
<dbReference type="Pfam" id="PF00179">
    <property type="entry name" value="UQ_con"/>
    <property type="match status" value="1"/>
</dbReference>
<dbReference type="Gene3D" id="3.10.110.10">
    <property type="entry name" value="Ubiquitin Conjugating Enzyme"/>
    <property type="match status" value="1"/>
</dbReference>
<reference evidence="4" key="1">
    <citation type="submission" date="2011-07" db="EMBL/GenBank/DDBJ databases">
        <authorList>
            <consortium name="Caenorhabditis brenneri Sequencing and Analysis Consortium"/>
            <person name="Wilson R.K."/>
        </authorList>
    </citation>
    <scope>NUCLEOTIDE SEQUENCE [LARGE SCALE GENOMIC DNA]</scope>
    <source>
        <strain evidence="4">PB2801</strain>
    </source>
</reference>
<keyword evidence="4" id="KW-1185">Reference proteome</keyword>
<dbReference type="InParanoid" id="G0MYL6"/>
<dbReference type="InterPro" id="IPR009060">
    <property type="entry name" value="UBA-like_sf"/>
</dbReference>
<feature type="domain" description="UBC core" evidence="2">
    <location>
        <begin position="1"/>
        <end position="162"/>
    </location>
</feature>
<dbReference type="SUPFAM" id="SSF54495">
    <property type="entry name" value="UBC-like"/>
    <property type="match status" value="1"/>
</dbReference>
<dbReference type="Gene3D" id="1.10.8.10">
    <property type="entry name" value="DNA helicase RuvA subunit, C-terminal domain"/>
    <property type="match status" value="1"/>
</dbReference>
<dbReference type="InterPro" id="IPR015940">
    <property type="entry name" value="UBA"/>
</dbReference>
<dbReference type="CDD" id="cd00195">
    <property type="entry name" value="UBCc_UEV"/>
    <property type="match status" value="1"/>
</dbReference>
<dbReference type="eggNOG" id="KOG0418">
    <property type="taxonomic scope" value="Eukaryota"/>
</dbReference>
<sequence>MSQLDGIHDPHHHAWMVDMGHTQETHSAQVINEDRKEFMVFMAGPPGTGYESGTFKIRLAFPDNYPNGVPEAKFLVPIWNCHVDWDTQKVIFDRVDEGEPLFTIEESLKYIEAIMKSNQEEKESIYVKTTQFWTVYTAQGRLGPCPDMMQKLGQLQDMGFGERDSILALSRSEWDADQAVEAILAGSIADDEPSHNAPSTSSAFY</sequence>